<protein>
    <submittedName>
        <fullName evidence="1">Kinase-like protein</fullName>
    </submittedName>
</protein>
<accession>A0ACD3AT97</accession>
<reference evidence="1 2" key="1">
    <citation type="journal article" date="2019" name="Nat. Ecol. Evol.">
        <title>Megaphylogeny resolves global patterns of mushroom evolution.</title>
        <authorList>
            <person name="Varga T."/>
            <person name="Krizsan K."/>
            <person name="Foldi C."/>
            <person name="Dima B."/>
            <person name="Sanchez-Garcia M."/>
            <person name="Sanchez-Ramirez S."/>
            <person name="Szollosi G.J."/>
            <person name="Szarkandi J.G."/>
            <person name="Papp V."/>
            <person name="Albert L."/>
            <person name="Andreopoulos W."/>
            <person name="Angelini C."/>
            <person name="Antonin V."/>
            <person name="Barry K.W."/>
            <person name="Bougher N.L."/>
            <person name="Buchanan P."/>
            <person name="Buyck B."/>
            <person name="Bense V."/>
            <person name="Catcheside P."/>
            <person name="Chovatia M."/>
            <person name="Cooper J."/>
            <person name="Damon W."/>
            <person name="Desjardin D."/>
            <person name="Finy P."/>
            <person name="Geml J."/>
            <person name="Haridas S."/>
            <person name="Hughes K."/>
            <person name="Justo A."/>
            <person name="Karasinski D."/>
            <person name="Kautmanova I."/>
            <person name="Kiss B."/>
            <person name="Kocsube S."/>
            <person name="Kotiranta H."/>
            <person name="LaButti K.M."/>
            <person name="Lechner B.E."/>
            <person name="Liimatainen K."/>
            <person name="Lipzen A."/>
            <person name="Lukacs Z."/>
            <person name="Mihaltcheva S."/>
            <person name="Morgado L.N."/>
            <person name="Niskanen T."/>
            <person name="Noordeloos M.E."/>
            <person name="Ohm R.A."/>
            <person name="Ortiz-Santana B."/>
            <person name="Ovrebo C."/>
            <person name="Racz N."/>
            <person name="Riley R."/>
            <person name="Savchenko A."/>
            <person name="Shiryaev A."/>
            <person name="Soop K."/>
            <person name="Spirin V."/>
            <person name="Szebenyi C."/>
            <person name="Tomsovsky M."/>
            <person name="Tulloss R.E."/>
            <person name="Uehling J."/>
            <person name="Grigoriev I.V."/>
            <person name="Vagvolgyi C."/>
            <person name="Papp T."/>
            <person name="Martin F.M."/>
            <person name="Miettinen O."/>
            <person name="Hibbett D.S."/>
            <person name="Nagy L.G."/>
        </authorList>
    </citation>
    <scope>NUCLEOTIDE SEQUENCE [LARGE SCALE GENOMIC DNA]</scope>
    <source>
        <strain evidence="1 2">NL-1719</strain>
    </source>
</reference>
<keyword evidence="2" id="KW-1185">Reference proteome</keyword>
<dbReference type="Proteomes" id="UP000308600">
    <property type="component" value="Unassembled WGS sequence"/>
</dbReference>
<dbReference type="EMBL" id="ML208349">
    <property type="protein sequence ID" value="TFK68549.1"/>
    <property type="molecule type" value="Genomic_DNA"/>
</dbReference>
<name>A0ACD3AT97_9AGAR</name>
<evidence type="ECO:0000313" key="1">
    <source>
        <dbReference type="EMBL" id="TFK68549.1"/>
    </source>
</evidence>
<sequence length="620" mass="71196">MRVKVIKRVGDGSYTQAFTDDSSPDAEGRVVAVKQSHITKHIANPMLLHEACVLSICAGHPAFPTVHAWGRSQYFEYLVMYFLGDSLGQLVHKHKRINLHSSLLLVDQMLDALHHLHSHNLIHRDIKPDNLLLGVGENAGRVHLIDFGFAHYIRDPLTNIHRPLKEKQSCIGTLYYSSLTHMELSLSRRDDLQSLVYSIAYMLRGSLPWQCIRGGTEKNRESRYQDKKRAWTGLRLFEGFPNEFADFADYVRDLQYEEDPDYDYWKAVFKSRFNSLGFSNSPGFNPDSAGVDDLAVDYPLVPAQVPESRPKIPPVTKGQYILIRVLPSASIEGPGRYHNGDKSQWHDPSLQEPRWRFPFRPFLVADVATQLYEGYWTKLIPLIYKPGELTEEEKKRFIRIGEDMEGQRVVTPSPAWDLEDMYHAGPPRLITIHVEPAEEKIQTHWKLYEDQIQRLTTFMNEAYPPTEELSEEAQSIIRNSDKIQHQYDMILFGEVKPFTSAHADISSIDPQTLIGAEGVSWSGPRALLEEGVQLHRRYSAENGCPWPEDRTSDDEDDQEDLSDDGFCPNHTWYQDTDSVPQEDVLGDWKATLKNIAILNQVPQMHERIILNQDEKMVTYD</sequence>
<proteinExistence type="predicted"/>
<gene>
    <name evidence="1" type="ORF">BDN72DRAFT_675398</name>
</gene>
<organism evidence="1 2">
    <name type="scientific">Pluteus cervinus</name>
    <dbReference type="NCBI Taxonomy" id="181527"/>
    <lineage>
        <taxon>Eukaryota</taxon>
        <taxon>Fungi</taxon>
        <taxon>Dikarya</taxon>
        <taxon>Basidiomycota</taxon>
        <taxon>Agaricomycotina</taxon>
        <taxon>Agaricomycetes</taxon>
        <taxon>Agaricomycetidae</taxon>
        <taxon>Agaricales</taxon>
        <taxon>Pluteineae</taxon>
        <taxon>Pluteaceae</taxon>
        <taxon>Pluteus</taxon>
    </lineage>
</organism>
<evidence type="ECO:0000313" key="2">
    <source>
        <dbReference type="Proteomes" id="UP000308600"/>
    </source>
</evidence>